<dbReference type="Proteomes" id="UP000659388">
    <property type="component" value="Unassembled WGS sequence"/>
</dbReference>
<protein>
    <recommendedName>
        <fullName evidence="4">Outer membrane protein beta-barrel domain-containing protein</fullName>
    </recommendedName>
</protein>
<comment type="caution">
    <text evidence="2">The sequence shown here is derived from an EMBL/GenBank/DDBJ whole genome shotgun (WGS) entry which is preliminary data.</text>
</comment>
<reference evidence="2" key="1">
    <citation type="submission" date="2021-01" db="EMBL/GenBank/DDBJ databases">
        <title>Fulvivirga kasyanovii gen. nov., sp nov., a novel member of the phylum Bacteroidetes isolated from seawater in a mussel farm.</title>
        <authorList>
            <person name="Zhao L.-H."/>
            <person name="Wang Z.-J."/>
        </authorList>
    </citation>
    <scope>NUCLEOTIDE SEQUENCE</scope>
    <source>
        <strain evidence="2">2943</strain>
    </source>
</reference>
<dbReference type="AlphaFoldDB" id="A0A937F5F5"/>
<accession>A0A937F5F5</accession>
<keyword evidence="3" id="KW-1185">Reference proteome</keyword>
<feature type="chain" id="PRO_5037371195" description="Outer membrane protein beta-barrel domain-containing protein" evidence="1">
    <location>
        <begin position="24"/>
        <end position="248"/>
    </location>
</feature>
<evidence type="ECO:0000256" key="1">
    <source>
        <dbReference type="SAM" id="SignalP"/>
    </source>
</evidence>
<proteinExistence type="predicted"/>
<evidence type="ECO:0000313" key="2">
    <source>
        <dbReference type="EMBL" id="MBL3655282.1"/>
    </source>
</evidence>
<organism evidence="2 3">
    <name type="scientific">Fulvivirga sediminis</name>
    <dbReference type="NCBI Taxonomy" id="2803949"/>
    <lineage>
        <taxon>Bacteria</taxon>
        <taxon>Pseudomonadati</taxon>
        <taxon>Bacteroidota</taxon>
        <taxon>Cytophagia</taxon>
        <taxon>Cytophagales</taxon>
        <taxon>Fulvivirgaceae</taxon>
        <taxon>Fulvivirga</taxon>
    </lineage>
</organism>
<keyword evidence="1" id="KW-0732">Signal</keyword>
<evidence type="ECO:0000313" key="3">
    <source>
        <dbReference type="Proteomes" id="UP000659388"/>
    </source>
</evidence>
<evidence type="ECO:0008006" key="4">
    <source>
        <dbReference type="Google" id="ProtNLM"/>
    </source>
</evidence>
<gene>
    <name evidence="2" type="ORF">JL102_04015</name>
</gene>
<sequence>MKTQISKISIILLFVIISGSAYAQDNNDDDKERKGTTHDFGIDLGINNYLENGNPPSDSDAPYTVKPFGSWYVALKSINNTHINGPLHLIWGGDISWYNFKFENEDIRMLKGDDGVFFVEEGDVNSKKSKLTAAYVNASVVPMLAFGDSKNSKNCHWKLWDKSQGFRIGAGMYAGYKIGSYTKVVTKEGGDKDKDKDHDSFYLNNFRYGLRVQAGFRGIDLFFNYDLNELFADNKGPKLNAFSIGVVL</sequence>
<feature type="signal peptide" evidence="1">
    <location>
        <begin position="1"/>
        <end position="23"/>
    </location>
</feature>
<name>A0A937F5F5_9BACT</name>
<dbReference type="EMBL" id="JAESIY010000002">
    <property type="protein sequence ID" value="MBL3655282.1"/>
    <property type="molecule type" value="Genomic_DNA"/>
</dbReference>
<dbReference type="RefSeq" id="WP_202242850.1">
    <property type="nucleotide sequence ID" value="NZ_JAESIY010000002.1"/>
</dbReference>